<organism evidence="2">
    <name type="scientific">Trepomonas sp. PC1</name>
    <dbReference type="NCBI Taxonomy" id="1076344"/>
    <lineage>
        <taxon>Eukaryota</taxon>
        <taxon>Metamonada</taxon>
        <taxon>Diplomonadida</taxon>
        <taxon>Hexamitidae</taxon>
        <taxon>Hexamitinae</taxon>
        <taxon>Trepomonas</taxon>
    </lineage>
</organism>
<dbReference type="AlphaFoldDB" id="A0A146JZ84"/>
<keyword evidence="1" id="KW-1133">Transmembrane helix</keyword>
<sequence>QLKQQIINICTNSVSATISLSILIIAILQFRKYKHYFKVYQIIIVKLVSMTIYSCFYLTKLVLELFHNHYEYMEESLFNNIIKAGLFFELTTDSISQSALIHFAFDLSVNYGVKSPLLLCTNAARINAKLFWFIFYTIEIAFEIAQFIILATKTQNLTTIQKVQHNLAFWFLQVIYGSFNFVVQLILALKQFFSKKKSKQQVKIVKTTSVILIINGLLKIFDIFNCLLWIAWTINRYYLSLPYDHIYAIISKSSTSYKVCLNVKIMMDCILYLILILFVISTIKSVIKSVKGKESNQSQTFFYL</sequence>
<keyword evidence="1" id="KW-0472">Membrane</keyword>
<reference evidence="2" key="1">
    <citation type="submission" date="2015-07" db="EMBL/GenBank/DDBJ databases">
        <title>Adaptation to a free-living lifestyle via gene acquisitions in the diplomonad Trepomonas sp. PC1.</title>
        <authorList>
            <person name="Xu F."/>
            <person name="Jerlstrom-Hultqvist J."/>
            <person name="Kolisko M."/>
            <person name="Simpson A.G.B."/>
            <person name="Roger A.J."/>
            <person name="Svard S.G."/>
            <person name="Andersson J.O."/>
        </authorList>
    </citation>
    <scope>NUCLEOTIDE SEQUENCE</scope>
    <source>
        <strain evidence="2">PC1</strain>
    </source>
</reference>
<feature type="transmembrane region" description="Helical" evidence="1">
    <location>
        <begin position="39"/>
        <end position="59"/>
    </location>
</feature>
<accession>A0A146JZ84</accession>
<dbReference type="EMBL" id="GDID01007895">
    <property type="protein sequence ID" value="JAP88711.1"/>
    <property type="molecule type" value="Transcribed_RNA"/>
</dbReference>
<evidence type="ECO:0000313" key="2">
    <source>
        <dbReference type="EMBL" id="JAP88711.1"/>
    </source>
</evidence>
<gene>
    <name evidence="2" type="ORF">TPC1_31794</name>
</gene>
<feature type="non-terminal residue" evidence="2">
    <location>
        <position position="1"/>
    </location>
</feature>
<feature type="transmembrane region" description="Helical" evidence="1">
    <location>
        <begin position="6"/>
        <end position="27"/>
    </location>
</feature>
<feature type="transmembrane region" description="Helical" evidence="1">
    <location>
        <begin position="210"/>
        <end position="232"/>
    </location>
</feature>
<keyword evidence="1" id="KW-0812">Transmembrane</keyword>
<evidence type="ECO:0000256" key="1">
    <source>
        <dbReference type="SAM" id="Phobius"/>
    </source>
</evidence>
<feature type="transmembrane region" description="Helical" evidence="1">
    <location>
        <begin position="265"/>
        <end position="287"/>
    </location>
</feature>
<evidence type="ECO:0008006" key="3">
    <source>
        <dbReference type="Google" id="ProtNLM"/>
    </source>
</evidence>
<proteinExistence type="predicted"/>
<feature type="transmembrane region" description="Helical" evidence="1">
    <location>
        <begin position="130"/>
        <end position="149"/>
    </location>
</feature>
<feature type="transmembrane region" description="Helical" evidence="1">
    <location>
        <begin position="169"/>
        <end position="189"/>
    </location>
</feature>
<protein>
    <recommendedName>
        <fullName evidence="3">Transmembrane protein</fullName>
    </recommendedName>
</protein>
<name>A0A146JZ84_9EUKA</name>